<organism evidence="1 4">
    <name type="scientific">Pseudomonas delhiensis</name>
    <dbReference type="NCBI Taxonomy" id="366289"/>
    <lineage>
        <taxon>Bacteria</taxon>
        <taxon>Pseudomonadati</taxon>
        <taxon>Pseudomonadota</taxon>
        <taxon>Gammaproteobacteria</taxon>
        <taxon>Pseudomonadales</taxon>
        <taxon>Pseudomonadaceae</taxon>
        <taxon>Pseudomonas</taxon>
    </lineage>
</organism>
<evidence type="ECO:0000313" key="1">
    <source>
        <dbReference type="EMBL" id="SDL22207.1"/>
    </source>
</evidence>
<evidence type="ECO:0000313" key="3">
    <source>
        <dbReference type="Proteomes" id="UP000198309"/>
    </source>
</evidence>
<accession>A0A239NK92</accession>
<reference evidence="1 4" key="1">
    <citation type="submission" date="2016-10" db="EMBL/GenBank/DDBJ databases">
        <authorList>
            <person name="de Groot N.N."/>
        </authorList>
    </citation>
    <scope>NUCLEOTIDE SEQUENCE [LARGE SCALE GENOMIC DNA]</scope>
    <source>
        <strain evidence="1 4">CCM 7361</strain>
    </source>
</reference>
<dbReference type="RefSeq" id="WP_061562247.1">
    <property type="nucleotide sequence ID" value="NZ_FNEC01000092.1"/>
</dbReference>
<proteinExistence type="predicted"/>
<dbReference type="Proteomes" id="UP000199693">
    <property type="component" value="Unassembled WGS sequence"/>
</dbReference>
<keyword evidence="3" id="KW-1185">Reference proteome</keyword>
<dbReference type="EMBL" id="FZPC01000050">
    <property type="protein sequence ID" value="SNT55170.1"/>
    <property type="molecule type" value="Genomic_DNA"/>
</dbReference>
<dbReference type="AlphaFoldDB" id="A0A239NK92"/>
<dbReference type="Proteomes" id="UP000198309">
    <property type="component" value="Unassembled WGS sequence"/>
</dbReference>
<evidence type="ECO:0008006" key="5">
    <source>
        <dbReference type="Google" id="ProtNLM"/>
    </source>
</evidence>
<sequence length="85" mass="9645">MAKQAKRQEPRAPSSYEVLGRRIQRLMGMPAAQLARSLTIRKEEGESQADWDRLLDEMSLADGVDIEEGEEGAVTIRWQVDESAW</sequence>
<dbReference type="InterPro" id="IPR012449">
    <property type="entry name" value="Phage_F116_Orf28"/>
</dbReference>
<dbReference type="Pfam" id="PF07867">
    <property type="entry name" value="DUF1654"/>
    <property type="match status" value="1"/>
</dbReference>
<dbReference type="EMBL" id="FNEC01000092">
    <property type="protein sequence ID" value="SDL22207.1"/>
    <property type="molecule type" value="Genomic_DNA"/>
</dbReference>
<reference evidence="2 3" key="2">
    <citation type="submission" date="2017-06" db="EMBL/GenBank/DDBJ databases">
        <authorList>
            <person name="Varghese N."/>
            <person name="Submissions S."/>
        </authorList>
    </citation>
    <scope>NUCLEOTIDE SEQUENCE [LARGE SCALE GENOMIC DNA]</scope>
    <source>
        <strain evidence="2 3">RLD-1</strain>
    </source>
</reference>
<dbReference type="GeneID" id="72997151"/>
<gene>
    <name evidence="1" type="ORF">SAMN05216189_10921</name>
    <name evidence="2" type="ORF">SAMN06295949_15031</name>
</gene>
<evidence type="ECO:0000313" key="4">
    <source>
        <dbReference type="Proteomes" id="UP000199693"/>
    </source>
</evidence>
<evidence type="ECO:0000313" key="2">
    <source>
        <dbReference type="EMBL" id="SNT55170.1"/>
    </source>
</evidence>
<protein>
    <recommendedName>
        <fullName evidence="5">DUF1654 domain-containing protein</fullName>
    </recommendedName>
</protein>
<name>A0A239NK92_9PSED</name>